<name>A0A090NBT6_SHIDY</name>
<organism evidence="1 2">
    <name type="scientific">Shigella dysenteriae WRSd3</name>
    <dbReference type="NCBI Taxonomy" id="1401327"/>
    <lineage>
        <taxon>Bacteria</taxon>
        <taxon>Pseudomonadati</taxon>
        <taxon>Pseudomonadota</taxon>
        <taxon>Gammaproteobacteria</taxon>
        <taxon>Enterobacterales</taxon>
        <taxon>Enterobacteriaceae</taxon>
        <taxon>Shigella</taxon>
    </lineage>
</organism>
<gene>
    <name evidence="1" type="ORF">WRSd3_03914</name>
</gene>
<dbReference type="Pfam" id="PF26151">
    <property type="entry name" value="AcrIF11_ADP_ribosyl"/>
    <property type="match status" value="1"/>
</dbReference>
<protein>
    <submittedName>
        <fullName evidence="1">Uncharacterized protein</fullName>
    </submittedName>
</protein>
<proteinExistence type="predicted"/>
<dbReference type="EMBL" id="AXUT01000413">
    <property type="protein sequence ID" value="ESU77195.1"/>
    <property type="molecule type" value="Genomic_DNA"/>
</dbReference>
<evidence type="ECO:0000313" key="1">
    <source>
        <dbReference type="EMBL" id="ESU77195.1"/>
    </source>
</evidence>
<dbReference type="InterPro" id="IPR058829">
    <property type="entry name" value="AcrIF11-like"/>
</dbReference>
<accession>A0A090NBT6</accession>
<evidence type="ECO:0000313" key="2">
    <source>
        <dbReference type="Proteomes" id="UP000017944"/>
    </source>
</evidence>
<comment type="caution">
    <text evidence="1">The sequence shown here is derived from an EMBL/GenBank/DDBJ whole genome shotgun (WGS) entry which is preliminary data.</text>
</comment>
<reference evidence="1 2" key="1">
    <citation type="submission" date="2013-10" db="EMBL/GenBank/DDBJ databases">
        <title>Draft genomes and the virulence plasmids of Sd1617 vaccine constructs: WRSd3 and WRSd5.</title>
        <authorList>
            <person name="Aksomboon Vongsawan A."/>
            <person name="Venkatesan M.M."/>
            <person name="Vaisvil B."/>
            <person name="Emel G."/>
            <person name="Kepatral V."/>
            <person name="Sethabutr O."/>
            <person name="Serichantalergs O."/>
            <person name="Mason C."/>
        </authorList>
    </citation>
    <scope>NUCLEOTIDE SEQUENCE [LARGE SCALE GENOMIC DNA]</scope>
    <source>
        <strain evidence="1 2">WRSd3</strain>
    </source>
</reference>
<sequence>MKLIHGAYEKAAPIIKIGEFAMSGNNVSDGLFASPERDIAASHER</sequence>
<dbReference type="Proteomes" id="UP000017944">
    <property type="component" value="Unassembled WGS sequence"/>
</dbReference>
<dbReference type="RefSeq" id="WP_000766699.1">
    <property type="nucleotide sequence ID" value="NZ_AXUT01000413.1"/>
</dbReference>
<dbReference type="AlphaFoldDB" id="A0A090NBT6"/>
<dbReference type="PATRIC" id="fig|1401327.3.peg.3632"/>